<keyword evidence="3" id="KW-0813">Transport</keyword>
<evidence type="ECO:0000313" key="9">
    <source>
        <dbReference type="EMBL" id="SQH97625.1"/>
    </source>
</evidence>
<dbReference type="PANTHER" id="PTHR30469:SF33">
    <property type="entry name" value="SLR1207 PROTEIN"/>
    <property type="match status" value="1"/>
</dbReference>
<protein>
    <submittedName>
        <fullName evidence="9">Macrolide-specific efflux protein macA</fullName>
    </submittedName>
</protein>
<gene>
    <name evidence="9" type="primary">macA</name>
    <name evidence="9" type="ORF">NCTC10839_01545</name>
</gene>
<dbReference type="NCBIfam" id="TIGR01730">
    <property type="entry name" value="RND_mfp"/>
    <property type="match status" value="1"/>
</dbReference>
<dbReference type="Gene3D" id="2.40.30.170">
    <property type="match status" value="1"/>
</dbReference>
<feature type="coiled-coil region" evidence="5">
    <location>
        <begin position="156"/>
        <end position="190"/>
    </location>
</feature>
<dbReference type="Gene3D" id="6.10.140.1990">
    <property type="match status" value="1"/>
</dbReference>
<evidence type="ECO:0000256" key="3">
    <source>
        <dbReference type="ARBA" id="ARBA00022448"/>
    </source>
</evidence>
<keyword evidence="4 5" id="KW-0175">Coiled coil</keyword>
<dbReference type="EMBL" id="LS483458">
    <property type="protein sequence ID" value="SQH97625.1"/>
    <property type="molecule type" value="Genomic_DNA"/>
</dbReference>
<evidence type="ECO:0000256" key="4">
    <source>
        <dbReference type="ARBA" id="ARBA00023054"/>
    </source>
</evidence>
<feature type="domain" description="Multidrug resistance protein MdtA-like barrel-sandwich hybrid" evidence="7">
    <location>
        <begin position="70"/>
        <end position="226"/>
    </location>
</feature>
<dbReference type="SUPFAM" id="SSF111369">
    <property type="entry name" value="HlyD-like secretion proteins"/>
    <property type="match status" value="1"/>
</dbReference>
<feature type="compositionally biased region" description="Low complexity" evidence="6">
    <location>
        <begin position="277"/>
        <end position="295"/>
    </location>
</feature>
<dbReference type="Proteomes" id="UP000248808">
    <property type="component" value="Chromosome 1"/>
</dbReference>
<evidence type="ECO:0000256" key="2">
    <source>
        <dbReference type="ARBA" id="ARBA00009477"/>
    </source>
</evidence>
<sequence>MNKCSFFILDGKIFMKKRFFILLGLLVAAGAAYYFFSSNSKQETTYLTESVTRGNVEKTVVASGSVESVNEVDVGAQASGKITKLYVKLGQEIKKGETIADIDSTTQINTLNTKKAALVSYQAQLKAKKTAYDVALSSYNRLSKLYTQKATSFDSVNTAKSTLDNAKAEIEAIEANIKQAEIEVNTAETNVSYTKITAPMDGTIISVPVSEGQTVNANQTTPTIVTIADLSKMKIKPEISEGDITKVKSGQEVSFTILSDSQTVYHSVIDSVDPANTTTTDSSATSSSTSSSSSSTTSAIYYYANVLIDNPDRTLRIGMTTENNIKIANAKDVLLVSNMAIQKRDGKSFVNVLNDKNQPEQREVETGVQNDFKTEIKSGLNEGEKVIVSQVANGEQVGSTPRGPRMF</sequence>
<evidence type="ECO:0000313" key="10">
    <source>
        <dbReference type="Proteomes" id="UP000248808"/>
    </source>
</evidence>
<dbReference type="GO" id="GO:0019898">
    <property type="term" value="C:extrinsic component of membrane"/>
    <property type="evidence" value="ECO:0007669"/>
    <property type="project" value="InterPro"/>
</dbReference>
<evidence type="ECO:0000256" key="1">
    <source>
        <dbReference type="ARBA" id="ARBA00004196"/>
    </source>
</evidence>
<dbReference type="GO" id="GO:1990961">
    <property type="term" value="P:xenobiotic detoxification by transmembrane export across the plasma membrane"/>
    <property type="evidence" value="ECO:0007669"/>
    <property type="project" value="InterPro"/>
</dbReference>
<dbReference type="PANTHER" id="PTHR30469">
    <property type="entry name" value="MULTIDRUG RESISTANCE PROTEIN MDTA"/>
    <property type="match status" value="1"/>
</dbReference>
<evidence type="ECO:0000256" key="6">
    <source>
        <dbReference type="SAM" id="MobiDB-lite"/>
    </source>
</evidence>
<reference evidence="9 10" key="1">
    <citation type="submission" date="2018-06" db="EMBL/GenBank/DDBJ databases">
        <authorList>
            <consortium name="Pathogen Informatics"/>
            <person name="Doyle S."/>
        </authorList>
    </citation>
    <scope>NUCLEOTIDE SEQUENCE [LARGE SCALE GENOMIC DNA]</scope>
    <source>
        <strain evidence="9 10">NCTC10839</strain>
    </source>
</reference>
<dbReference type="Gene3D" id="2.40.50.100">
    <property type="match status" value="1"/>
</dbReference>
<evidence type="ECO:0000256" key="5">
    <source>
        <dbReference type="SAM" id="Coils"/>
    </source>
</evidence>
<accession>A0A2X4U4I3</accession>
<dbReference type="KEGG" id="hhz:NCTC10839_01545"/>
<dbReference type="InterPro" id="IPR058627">
    <property type="entry name" value="MdtA-like_C"/>
</dbReference>
<dbReference type="Pfam" id="PF25967">
    <property type="entry name" value="RND-MFP_C"/>
    <property type="match status" value="1"/>
</dbReference>
<feature type="region of interest" description="Disordered" evidence="6">
    <location>
        <begin position="276"/>
        <end position="295"/>
    </location>
</feature>
<dbReference type="Gene3D" id="2.40.420.20">
    <property type="match status" value="1"/>
</dbReference>
<dbReference type="InterPro" id="IPR006143">
    <property type="entry name" value="RND_pump_MFP"/>
</dbReference>
<dbReference type="Pfam" id="PF25917">
    <property type="entry name" value="BSH_RND"/>
    <property type="match status" value="1"/>
</dbReference>
<dbReference type="GO" id="GO:0030313">
    <property type="term" value="C:cell envelope"/>
    <property type="evidence" value="ECO:0007669"/>
    <property type="project" value="UniProtKB-SubCell"/>
</dbReference>
<comment type="subcellular location">
    <subcellularLocation>
        <location evidence="1">Cell envelope</location>
    </subcellularLocation>
</comment>
<name>A0A2X4U4I3_HAEHA</name>
<feature type="domain" description="Multidrug resistance protein MdtA-like C-terminal permuted SH3" evidence="8">
    <location>
        <begin position="333"/>
        <end position="391"/>
    </location>
</feature>
<organism evidence="9 10">
    <name type="scientific">Haemophilus haemolyticus</name>
    <dbReference type="NCBI Taxonomy" id="726"/>
    <lineage>
        <taxon>Bacteria</taxon>
        <taxon>Pseudomonadati</taxon>
        <taxon>Pseudomonadota</taxon>
        <taxon>Gammaproteobacteria</taxon>
        <taxon>Pasteurellales</taxon>
        <taxon>Pasteurellaceae</taxon>
        <taxon>Haemophilus</taxon>
    </lineage>
</organism>
<dbReference type="AlphaFoldDB" id="A0A2X4U4I3"/>
<dbReference type="InterPro" id="IPR030190">
    <property type="entry name" value="MacA_alpha-hairpin_sf"/>
</dbReference>
<dbReference type="GO" id="GO:0015562">
    <property type="term" value="F:efflux transmembrane transporter activity"/>
    <property type="evidence" value="ECO:0007669"/>
    <property type="project" value="TreeGrafter"/>
</dbReference>
<dbReference type="InterPro" id="IPR058625">
    <property type="entry name" value="MdtA-like_BSH"/>
</dbReference>
<comment type="similarity">
    <text evidence="2">Belongs to the membrane fusion protein (MFP) (TC 8.A.1) family.</text>
</comment>
<evidence type="ECO:0000259" key="7">
    <source>
        <dbReference type="Pfam" id="PF25917"/>
    </source>
</evidence>
<dbReference type="GO" id="GO:1990281">
    <property type="term" value="C:efflux pump complex"/>
    <property type="evidence" value="ECO:0007669"/>
    <property type="project" value="TreeGrafter"/>
</dbReference>
<proteinExistence type="inferred from homology"/>
<dbReference type="GO" id="GO:1990195">
    <property type="term" value="C:macrolide transmembrane transporter complex"/>
    <property type="evidence" value="ECO:0007669"/>
    <property type="project" value="InterPro"/>
</dbReference>
<evidence type="ECO:0000259" key="8">
    <source>
        <dbReference type="Pfam" id="PF25967"/>
    </source>
</evidence>